<evidence type="ECO:0000256" key="6">
    <source>
        <dbReference type="ARBA" id="ARBA00022840"/>
    </source>
</evidence>
<organism evidence="11 12">
    <name type="scientific">Rhodococcus ruber</name>
    <dbReference type="NCBI Taxonomy" id="1830"/>
    <lineage>
        <taxon>Bacteria</taxon>
        <taxon>Bacillati</taxon>
        <taxon>Actinomycetota</taxon>
        <taxon>Actinomycetes</taxon>
        <taxon>Mycobacteriales</taxon>
        <taxon>Nocardiaceae</taxon>
        <taxon>Rhodococcus</taxon>
    </lineage>
</organism>
<dbReference type="Gene3D" id="3.40.50.300">
    <property type="entry name" value="P-loop containing nucleotide triphosphate hydrolases"/>
    <property type="match status" value="1"/>
</dbReference>
<reference evidence="11 12" key="1">
    <citation type="journal article" date="2014" name="Genome Announc.">
        <title>Draft Genome Sequence of Propane- and Butane-Oxidizing Actinobacterium Rhodococcus ruber IEGM 231.</title>
        <authorList>
            <person name="Ivshina I.B."/>
            <person name="Kuyukina M.S."/>
            <person name="Krivoruchko A.V."/>
            <person name="Barbe V."/>
            <person name="Fischer C."/>
        </authorList>
    </citation>
    <scope>NUCLEOTIDE SEQUENCE [LARGE SCALE GENOMIC DNA]</scope>
</reference>
<dbReference type="eggNOG" id="COG1120">
    <property type="taxonomic scope" value="Bacteria"/>
</dbReference>
<feature type="compositionally biased region" description="Low complexity" evidence="10">
    <location>
        <begin position="298"/>
        <end position="314"/>
    </location>
</feature>
<dbReference type="GO" id="GO:0016887">
    <property type="term" value="F:ATP hydrolysis activity"/>
    <property type="evidence" value="ECO:0007669"/>
    <property type="project" value="InterPro"/>
</dbReference>
<keyword evidence="3" id="KW-1003">Cell membrane</keyword>
<keyword evidence="5" id="KW-0547">Nucleotide-binding</keyword>
<dbReference type="EMBL" id="CCSD01000024">
    <property type="protein sequence ID" value="CDZ86922.1"/>
    <property type="molecule type" value="Genomic_DNA"/>
</dbReference>
<protein>
    <submittedName>
        <fullName evidence="11">Iron-enterobactin transporter subunit ATP-binding component of ABC superfamily</fullName>
    </submittedName>
</protein>
<gene>
    <name evidence="11" type="primary">fepC</name>
    <name evidence="11" type="ORF">RHRU231_160004</name>
</gene>
<evidence type="ECO:0000256" key="4">
    <source>
        <dbReference type="ARBA" id="ARBA00022496"/>
    </source>
</evidence>
<keyword evidence="2" id="KW-0813">Transport</keyword>
<dbReference type="PROSITE" id="PS00211">
    <property type="entry name" value="ABC_TRANSPORTER_1"/>
    <property type="match status" value="1"/>
</dbReference>
<evidence type="ECO:0000256" key="3">
    <source>
        <dbReference type="ARBA" id="ARBA00022475"/>
    </source>
</evidence>
<dbReference type="CDD" id="cd03214">
    <property type="entry name" value="ABC_Iron-Siderophores_B12_Hemin"/>
    <property type="match status" value="1"/>
</dbReference>
<dbReference type="InterPro" id="IPR027417">
    <property type="entry name" value="P-loop_NTPase"/>
</dbReference>
<dbReference type="Pfam" id="PF00005">
    <property type="entry name" value="ABC_tran"/>
    <property type="match status" value="1"/>
</dbReference>
<sequence>MTRIPRTDDVAAPTAAPPSEAVDSAAPPPRLVARDLALGYGDRLIVDGLDLTVPPGVITTVIGPNGCGKSTLLRALARLLRPRRGSVLLDGHAISSMRTRDVARVLGMLPQAPVAPEGLTVADLVARGRHPHQSWLRQWSADDEGEVAVALDRTGITELADRPVDQLSGGQRQRAWISMALAQGTDVLLLDEPTTYLDLAHSVEVLDLVDRLHAELGRTVVMVLHDLNLAIRYSDHLVVMKEGRIVRAGPPAQVITEELLREVFALDAAVIDDPVSDRPLVVPIGTRHVFGTAGGPQTRTRTTSGSTTRSSETR</sequence>
<keyword evidence="8" id="KW-0406">Ion transport</keyword>
<evidence type="ECO:0000256" key="1">
    <source>
        <dbReference type="ARBA" id="ARBA00004202"/>
    </source>
</evidence>
<accession>A0A098BFF4</accession>
<dbReference type="SMART" id="SM00382">
    <property type="entry name" value="AAA"/>
    <property type="match status" value="1"/>
</dbReference>
<evidence type="ECO:0000256" key="8">
    <source>
        <dbReference type="ARBA" id="ARBA00023065"/>
    </source>
</evidence>
<evidence type="ECO:0000256" key="9">
    <source>
        <dbReference type="ARBA" id="ARBA00023136"/>
    </source>
</evidence>
<evidence type="ECO:0000256" key="2">
    <source>
        <dbReference type="ARBA" id="ARBA00022448"/>
    </source>
</evidence>
<evidence type="ECO:0000313" key="12">
    <source>
        <dbReference type="Proteomes" id="UP000042997"/>
    </source>
</evidence>
<dbReference type="PANTHER" id="PTHR42771:SF2">
    <property type="entry name" value="IRON(3+)-HYDROXAMATE IMPORT ATP-BINDING PROTEIN FHUC"/>
    <property type="match status" value="1"/>
</dbReference>
<keyword evidence="4" id="KW-0410">Iron transport</keyword>
<evidence type="ECO:0000256" key="10">
    <source>
        <dbReference type="SAM" id="MobiDB-lite"/>
    </source>
</evidence>
<dbReference type="FunFam" id="3.40.50.300:FF:000134">
    <property type="entry name" value="Iron-enterobactin ABC transporter ATP-binding protein"/>
    <property type="match status" value="1"/>
</dbReference>
<dbReference type="OrthoDB" id="3579586at2"/>
<dbReference type="Proteomes" id="UP000042997">
    <property type="component" value="Unassembled WGS sequence"/>
</dbReference>
<dbReference type="GO" id="GO:0005524">
    <property type="term" value="F:ATP binding"/>
    <property type="evidence" value="ECO:0007669"/>
    <property type="project" value="UniProtKB-KW"/>
</dbReference>
<dbReference type="GO" id="GO:0005886">
    <property type="term" value="C:plasma membrane"/>
    <property type="evidence" value="ECO:0007669"/>
    <property type="project" value="UniProtKB-SubCell"/>
</dbReference>
<keyword evidence="6 11" id="KW-0067">ATP-binding</keyword>
<evidence type="ECO:0000256" key="5">
    <source>
        <dbReference type="ARBA" id="ARBA00022741"/>
    </source>
</evidence>
<dbReference type="PANTHER" id="PTHR42771">
    <property type="entry name" value="IRON(3+)-HYDROXAMATE IMPORT ATP-BINDING PROTEIN FHUC"/>
    <property type="match status" value="1"/>
</dbReference>
<proteinExistence type="predicted"/>
<feature type="region of interest" description="Disordered" evidence="10">
    <location>
        <begin position="291"/>
        <end position="314"/>
    </location>
</feature>
<dbReference type="InterPro" id="IPR051535">
    <property type="entry name" value="Siderophore_ABC-ATPase"/>
</dbReference>
<feature type="region of interest" description="Disordered" evidence="10">
    <location>
        <begin position="1"/>
        <end position="27"/>
    </location>
</feature>
<dbReference type="InterPro" id="IPR003439">
    <property type="entry name" value="ABC_transporter-like_ATP-bd"/>
</dbReference>
<keyword evidence="9" id="KW-0472">Membrane</keyword>
<evidence type="ECO:0000256" key="7">
    <source>
        <dbReference type="ARBA" id="ARBA00023004"/>
    </source>
</evidence>
<dbReference type="AlphaFoldDB" id="A0A098BFF4"/>
<keyword evidence="7" id="KW-0408">Iron</keyword>
<dbReference type="InterPro" id="IPR003593">
    <property type="entry name" value="AAA+_ATPase"/>
</dbReference>
<dbReference type="PROSITE" id="PS50893">
    <property type="entry name" value="ABC_TRANSPORTER_2"/>
    <property type="match status" value="1"/>
</dbReference>
<comment type="subcellular location">
    <subcellularLocation>
        <location evidence="1">Cell membrane</location>
        <topology evidence="1">Peripheral membrane protein</topology>
    </subcellularLocation>
</comment>
<dbReference type="InterPro" id="IPR017871">
    <property type="entry name" value="ABC_transporter-like_CS"/>
</dbReference>
<name>A0A098BFF4_9NOCA</name>
<evidence type="ECO:0000313" key="11">
    <source>
        <dbReference type="EMBL" id="CDZ86922.1"/>
    </source>
</evidence>
<dbReference type="GO" id="GO:0006826">
    <property type="term" value="P:iron ion transport"/>
    <property type="evidence" value="ECO:0007669"/>
    <property type="project" value="UniProtKB-KW"/>
</dbReference>
<dbReference type="SUPFAM" id="SSF52540">
    <property type="entry name" value="P-loop containing nucleoside triphosphate hydrolases"/>
    <property type="match status" value="1"/>
</dbReference>